<evidence type="ECO:0000256" key="6">
    <source>
        <dbReference type="SAM" id="Phobius"/>
    </source>
</evidence>
<dbReference type="Gene3D" id="1.20.1260.100">
    <property type="entry name" value="TspO/MBR protein"/>
    <property type="match status" value="1"/>
</dbReference>
<dbReference type="PIRSF" id="PIRSF005859">
    <property type="entry name" value="PBR"/>
    <property type="match status" value="1"/>
</dbReference>
<feature type="transmembrane region" description="Helical" evidence="6">
    <location>
        <begin position="106"/>
        <end position="124"/>
    </location>
</feature>
<dbReference type="InterPro" id="IPR004307">
    <property type="entry name" value="TspO_MBR"/>
</dbReference>
<evidence type="ECO:0000256" key="4">
    <source>
        <dbReference type="ARBA" id="ARBA00022989"/>
    </source>
</evidence>
<evidence type="ECO:0000256" key="5">
    <source>
        <dbReference type="ARBA" id="ARBA00023136"/>
    </source>
</evidence>
<sequence length="173" mass="18708">MSYLRWALVTVPAVLLLGLASGRLSGSGYGNAWFDALEKPAAMPPGWAFGAAWTTLYILLGLALALILNARSARGRGTAITLFIVQLLLNYAWSPTFFAAHQVWPALFLILAIFVLATITTVLFGRIRRGAALLMLPYLAWLGFAAGLNWDIARLNPDAADLAPRRGGAQIRL</sequence>
<organism evidence="7 8">
    <name type="scientific">Sphingomonas jejuensis</name>
    <dbReference type="NCBI Taxonomy" id="904715"/>
    <lineage>
        <taxon>Bacteria</taxon>
        <taxon>Pseudomonadati</taxon>
        <taxon>Pseudomonadota</taxon>
        <taxon>Alphaproteobacteria</taxon>
        <taxon>Sphingomonadales</taxon>
        <taxon>Sphingomonadaceae</taxon>
        <taxon>Sphingomonas</taxon>
    </lineage>
</organism>
<dbReference type="Pfam" id="PF03073">
    <property type="entry name" value="TspO_MBR"/>
    <property type="match status" value="1"/>
</dbReference>
<evidence type="ECO:0000256" key="3">
    <source>
        <dbReference type="ARBA" id="ARBA00022692"/>
    </source>
</evidence>
<name>A0ABX0XIV9_9SPHN</name>
<dbReference type="PANTHER" id="PTHR10057">
    <property type="entry name" value="PERIPHERAL-TYPE BENZODIAZEPINE RECEPTOR"/>
    <property type="match status" value="1"/>
</dbReference>
<dbReference type="EMBL" id="JAATJE010000001">
    <property type="protein sequence ID" value="NJC32797.1"/>
    <property type="molecule type" value="Genomic_DNA"/>
</dbReference>
<keyword evidence="3 6" id="KW-0812">Transmembrane</keyword>
<proteinExistence type="inferred from homology"/>
<comment type="similarity">
    <text evidence="2">Belongs to the TspO/BZRP family.</text>
</comment>
<feature type="transmembrane region" description="Helical" evidence="6">
    <location>
        <begin position="46"/>
        <end position="68"/>
    </location>
</feature>
<comment type="caution">
    <text evidence="7">The sequence shown here is derived from an EMBL/GenBank/DDBJ whole genome shotgun (WGS) entry which is preliminary data.</text>
</comment>
<dbReference type="CDD" id="cd15904">
    <property type="entry name" value="TSPO_MBR"/>
    <property type="match status" value="1"/>
</dbReference>
<evidence type="ECO:0000313" key="7">
    <source>
        <dbReference type="EMBL" id="NJC32797.1"/>
    </source>
</evidence>
<dbReference type="InterPro" id="IPR038330">
    <property type="entry name" value="TspO/MBR-related_sf"/>
</dbReference>
<dbReference type="PANTHER" id="PTHR10057:SF0">
    <property type="entry name" value="TRANSLOCATOR PROTEIN"/>
    <property type="match status" value="1"/>
</dbReference>
<keyword evidence="8" id="KW-1185">Reference proteome</keyword>
<accession>A0ABX0XIV9</accession>
<evidence type="ECO:0000313" key="8">
    <source>
        <dbReference type="Proteomes" id="UP000734218"/>
    </source>
</evidence>
<gene>
    <name evidence="7" type="ORF">GGR88_000271</name>
</gene>
<evidence type="ECO:0000256" key="2">
    <source>
        <dbReference type="ARBA" id="ARBA00007524"/>
    </source>
</evidence>
<keyword evidence="5 6" id="KW-0472">Membrane</keyword>
<reference evidence="7 8" key="1">
    <citation type="submission" date="2020-03" db="EMBL/GenBank/DDBJ databases">
        <title>Genomic Encyclopedia of Type Strains, Phase IV (KMG-IV): sequencing the most valuable type-strain genomes for metagenomic binning, comparative biology and taxonomic classification.</title>
        <authorList>
            <person name="Goeker M."/>
        </authorList>
    </citation>
    <scope>NUCLEOTIDE SEQUENCE [LARGE SCALE GENOMIC DNA]</scope>
    <source>
        <strain evidence="7 8">DSM 27651</strain>
    </source>
</reference>
<comment type="subcellular location">
    <subcellularLocation>
        <location evidence="1">Membrane</location>
        <topology evidence="1">Multi-pass membrane protein</topology>
    </subcellularLocation>
</comment>
<dbReference type="Proteomes" id="UP000734218">
    <property type="component" value="Unassembled WGS sequence"/>
</dbReference>
<evidence type="ECO:0000256" key="1">
    <source>
        <dbReference type="ARBA" id="ARBA00004141"/>
    </source>
</evidence>
<protein>
    <submittedName>
        <fullName evidence="7">Tryptophan-rich sensory protein</fullName>
    </submittedName>
</protein>
<keyword evidence="4 6" id="KW-1133">Transmembrane helix</keyword>
<feature type="transmembrane region" description="Helical" evidence="6">
    <location>
        <begin position="80"/>
        <end position="100"/>
    </location>
</feature>
<feature type="transmembrane region" description="Helical" evidence="6">
    <location>
        <begin position="131"/>
        <end position="150"/>
    </location>
</feature>